<evidence type="ECO:0000313" key="1">
    <source>
        <dbReference type="EMBL" id="TWU33647.1"/>
    </source>
</evidence>
<dbReference type="SUPFAM" id="SSF52777">
    <property type="entry name" value="CoA-dependent acyltransferases"/>
    <property type="match status" value="1"/>
</dbReference>
<dbReference type="AlphaFoldDB" id="A0A5C6DCZ9"/>
<accession>A0A5C6DCZ9</accession>
<keyword evidence="2" id="KW-1185">Reference proteome</keyword>
<protein>
    <submittedName>
        <fullName evidence="1">Condensation domain protein</fullName>
    </submittedName>
</protein>
<gene>
    <name evidence="1" type="ORF">Q31b_57040</name>
</gene>
<dbReference type="Gene3D" id="3.30.559.10">
    <property type="entry name" value="Chloramphenicol acetyltransferase-like domain"/>
    <property type="match status" value="1"/>
</dbReference>
<dbReference type="Gene3D" id="3.30.559.30">
    <property type="entry name" value="Nonribosomal peptide synthetase, condensation domain"/>
    <property type="match status" value="1"/>
</dbReference>
<dbReference type="InterPro" id="IPR023213">
    <property type="entry name" value="CAT-like_dom_sf"/>
</dbReference>
<dbReference type="EMBL" id="SJPY01000013">
    <property type="protein sequence ID" value="TWU33647.1"/>
    <property type="molecule type" value="Genomic_DNA"/>
</dbReference>
<sequence length="490" mass="55210">MLSEPVNAATIGISEISTDGRSAAKQNSDQKSVQFQDLMATESNNPTSDFNGDPLRLSPFERYMICDERLDCYSMCVPIRWTVQGKPQREPFRIAFREAILWHPMLHSLVDRKVWRINHKAIAEVKIFSDGETPTAADRKVDVFKGPTIRCNVVEQGEETSIEFMFHHAATDGVSFMEFCGDVFANYAVAIGKLDRTKLRRPHQKYLSRRAEVDRAIPEPVDRMTAFRFTAMESLRFFTRRAEMVAGDIARDSRQRVQCGDIRILDAPFDMAQSSQVRAAANEAEVSLNDWAILSLLRVIAKWNDQHLVGSRRSWLVANMPVLLRPRQAVRMSAANMIGYGFLSRQRDAIDDWDSALQTVAEHSRFIQRWKIGAMFLDGVAMADRIPGGLYAATRATRPASCVVTNLGDVPRRFRTKLPLNEDGLTIAGDLTLKRISGAAPLRPGTHVTTLINTTGGRINLSLRVMPEILSQQAAFQLVARWKEEMMVHS</sequence>
<organism evidence="1 2">
    <name type="scientific">Novipirellula aureliae</name>
    <dbReference type="NCBI Taxonomy" id="2527966"/>
    <lineage>
        <taxon>Bacteria</taxon>
        <taxon>Pseudomonadati</taxon>
        <taxon>Planctomycetota</taxon>
        <taxon>Planctomycetia</taxon>
        <taxon>Pirellulales</taxon>
        <taxon>Pirellulaceae</taxon>
        <taxon>Novipirellula</taxon>
    </lineage>
</organism>
<evidence type="ECO:0000313" key="2">
    <source>
        <dbReference type="Proteomes" id="UP000315471"/>
    </source>
</evidence>
<comment type="caution">
    <text evidence="1">The sequence shown here is derived from an EMBL/GenBank/DDBJ whole genome shotgun (WGS) entry which is preliminary data.</text>
</comment>
<reference evidence="1 2" key="1">
    <citation type="submission" date="2019-02" db="EMBL/GenBank/DDBJ databases">
        <title>Deep-cultivation of Planctomycetes and their phenomic and genomic characterization uncovers novel biology.</title>
        <authorList>
            <person name="Wiegand S."/>
            <person name="Jogler M."/>
            <person name="Boedeker C."/>
            <person name="Pinto D."/>
            <person name="Vollmers J."/>
            <person name="Rivas-Marin E."/>
            <person name="Kohn T."/>
            <person name="Peeters S.H."/>
            <person name="Heuer A."/>
            <person name="Rast P."/>
            <person name="Oberbeckmann S."/>
            <person name="Bunk B."/>
            <person name="Jeske O."/>
            <person name="Meyerdierks A."/>
            <person name="Storesund J.E."/>
            <person name="Kallscheuer N."/>
            <person name="Luecker S."/>
            <person name="Lage O.M."/>
            <person name="Pohl T."/>
            <person name="Merkel B.J."/>
            <person name="Hornburger P."/>
            <person name="Mueller R.-W."/>
            <person name="Bruemmer F."/>
            <person name="Labrenz M."/>
            <person name="Spormann A.M."/>
            <person name="Op Den Camp H."/>
            <person name="Overmann J."/>
            <person name="Amann R."/>
            <person name="Jetten M.S.M."/>
            <person name="Mascher T."/>
            <person name="Medema M.H."/>
            <person name="Devos D.P."/>
            <person name="Kaster A.-K."/>
            <person name="Ovreas L."/>
            <person name="Rohde M."/>
            <person name="Galperin M.Y."/>
            <person name="Jogler C."/>
        </authorList>
    </citation>
    <scope>NUCLEOTIDE SEQUENCE [LARGE SCALE GENOMIC DNA]</scope>
    <source>
        <strain evidence="1 2">Q31b</strain>
    </source>
</reference>
<name>A0A5C6DCZ9_9BACT</name>
<dbReference type="Proteomes" id="UP000315471">
    <property type="component" value="Unassembled WGS sequence"/>
</dbReference>
<proteinExistence type="predicted"/>